<dbReference type="GO" id="GO:1902201">
    <property type="term" value="P:negative regulation of bacterial-type flagellum-dependent cell motility"/>
    <property type="evidence" value="ECO:0007669"/>
    <property type="project" value="TreeGrafter"/>
</dbReference>
<dbReference type="GO" id="GO:0043709">
    <property type="term" value="P:cell adhesion involved in single-species biofilm formation"/>
    <property type="evidence" value="ECO:0007669"/>
    <property type="project" value="TreeGrafter"/>
</dbReference>
<sequence>MSDDALLRRLAAADRFLNRFGRHGIVGLSLVGALLVGALDYLTGYEISMSLFYLGPVALATWYGGRRAGIGIALISCFFWYGTQLATGNPYSNSVIPVWNALIRFGFFFITSSLLTALRDGLVRQQQLARTDALTGLYGRRAFEERLEHQLAMAQRRKTPLTLAYVDLDNFKLVNDTLGHAEGDRVLRTTGQVLKKTLRKTDTAARLGGDEFALLLPESDGHGAKRVVENLVDELREAFSANGRAVTCSIGVVSFLEPARSAAEVLAAADALMYEVKRRGRAAIAFRVVGGAFAEADREGGAAKNGA</sequence>
<dbReference type="Proteomes" id="UP000021816">
    <property type="component" value="Unassembled WGS sequence"/>
</dbReference>
<dbReference type="EMBL" id="JEMX01000017">
    <property type="protein sequence ID" value="EXI81846.1"/>
    <property type="molecule type" value="Genomic_DNA"/>
</dbReference>
<dbReference type="AlphaFoldDB" id="A0A011P2L1"/>
<dbReference type="Gene3D" id="3.30.70.270">
    <property type="match status" value="1"/>
</dbReference>
<feature type="transmembrane region" description="Helical" evidence="3">
    <location>
        <begin position="51"/>
        <end position="81"/>
    </location>
</feature>
<dbReference type="InterPro" id="IPR000160">
    <property type="entry name" value="GGDEF_dom"/>
</dbReference>
<comment type="catalytic activity">
    <reaction evidence="2">
        <text>2 GTP = 3',3'-c-di-GMP + 2 diphosphate</text>
        <dbReference type="Rhea" id="RHEA:24898"/>
        <dbReference type="ChEBI" id="CHEBI:33019"/>
        <dbReference type="ChEBI" id="CHEBI:37565"/>
        <dbReference type="ChEBI" id="CHEBI:58805"/>
        <dbReference type="EC" id="2.7.7.65"/>
    </reaction>
</comment>
<gene>
    <name evidence="5" type="primary">ycdT</name>
    <name evidence="5" type="ORF">AW10_00927</name>
</gene>
<accession>A0A011P2L1</accession>
<dbReference type="PROSITE" id="PS50887">
    <property type="entry name" value="GGDEF"/>
    <property type="match status" value="1"/>
</dbReference>
<keyword evidence="3" id="KW-0812">Transmembrane</keyword>
<dbReference type="PATRIC" id="fig|1454003.3.peg.950"/>
<name>A0A011P2L1_9PROT</name>
<evidence type="ECO:0000259" key="4">
    <source>
        <dbReference type="PROSITE" id="PS50887"/>
    </source>
</evidence>
<keyword evidence="3" id="KW-1133">Transmembrane helix</keyword>
<comment type="caution">
    <text evidence="5">The sequence shown here is derived from an EMBL/GenBank/DDBJ whole genome shotgun (WGS) entry which is preliminary data.</text>
</comment>
<feature type="transmembrane region" description="Helical" evidence="3">
    <location>
        <begin position="20"/>
        <end position="39"/>
    </location>
</feature>
<dbReference type="InterPro" id="IPR050469">
    <property type="entry name" value="Diguanylate_Cyclase"/>
</dbReference>
<keyword evidence="5" id="KW-0808">Transferase</keyword>
<dbReference type="GO" id="GO:0052621">
    <property type="term" value="F:diguanylate cyclase activity"/>
    <property type="evidence" value="ECO:0007669"/>
    <property type="project" value="UniProtKB-EC"/>
</dbReference>
<dbReference type="NCBIfam" id="TIGR00254">
    <property type="entry name" value="GGDEF"/>
    <property type="match status" value="1"/>
</dbReference>
<dbReference type="STRING" id="1454003.AW10_00927"/>
<evidence type="ECO:0000256" key="3">
    <source>
        <dbReference type="SAM" id="Phobius"/>
    </source>
</evidence>
<organism evidence="5 6">
    <name type="scientific">Candidatus Accumulibacter appositus</name>
    <dbReference type="NCBI Taxonomy" id="1454003"/>
    <lineage>
        <taxon>Bacteria</taxon>
        <taxon>Pseudomonadati</taxon>
        <taxon>Pseudomonadota</taxon>
        <taxon>Betaproteobacteria</taxon>
        <taxon>Candidatus Accumulibacter</taxon>
    </lineage>
</organism>
<dbReference type="SUPFAM" id="SSF55073">
    <property type="entry name" value="Nucleotide cyclase"/>
    <property type="match status" value="1"/>
</dbReference>
<keyword evidence="5" id="KW-0548">Nucleotidyltransferase</keyword>
<feature type="domain" description="GGDEF" evidence="4">
    <location>
        <begin position="159"/>
        <end position="289"/>
    </location>
</feature>
<proteinExistence type="predicted"/>
<protein>
    <recommendedName>
        <fullName evidence="1">diguanylate cyclase</fullName>
        <ecNumber evidence="1">2.7.7.65</ecNumber>
    </recommendedName>
</protein>
<keyword evidence="3" id="KW-0472">Membrane</keyword>
<dbReference type="PANTHER" id="PTHR45138:SF9">
    <property type="entry name" value="DIGUANYLATE CYCLASE DGCM-RELATED"/>
    <property type="match status" value="1"/>
</dbReference>
<dbReference type="FunFam" id="3.30.70.270:FF:000001">
    <property type="entry name" value="Diguanylate cyclase domain protein"/>
    <property type="match status" value="1"/>
</dbReference>
<dbReference type="EC" id="2.7.7.65" evidence="1"/>
<dbReference type="PANTHER" id="PTHR45138">
    <property type="entry name" value="REGULATORY COMPONENTS OF SENSORY TRANSDUCTION SYSTEM"/>
    <property type="match status" value="1"/>
</dbReference>
<dbReference type="SMART" id="SM00267">
    <property type="entry name" value="GGDEF"/>
    <property type="match status" value="1"/>
</dbReference>
<dbReference type="InterPro" id="IPR043128">
    <property type="entry name" value="Rev_trsase/Diguanyl_cyclase"/>
</dbReference>
<evidence type="ECO:0000256" key="1">
    <source>
        <dbReference type="ARBA" id="ARBA00012528"/>
    </source>
</evidence>
<feature type="transmembrane region" description="Helical" evidence="3">
    <location>
        <begin position="101"/>
        <end position="118"/>
    </location>
</feature>
<evidence type="ECO:0000256" key="2">
    <source>
        <dbReference type="ARBA" id="ARBA00034247"/>
    </source>
</evidence>
<evidence type="ECO:0000313" key="5">
    <source>
        <dbReference type="EMBL" id="EXI81846.1"/>
    </source>
</evidence>
<dbReference type="Pfam" id="PF00990">
    <property type="entry name" value="GGDEF"/>
    <property type="match status" value="1"/>
</dbReference>
<dbReference type="CDD" id="cd01949">
    <property type="entry name" value="GGDEF"/>
    <property type="match status" value="1"/>
</dbReference>
<dbReference type="InterPro" id="IPR029787">
    <property type="entry name" value="Nucleotide_cyclase"/>
</dbReference>
<reference evidence="5 6" key="1">
    <citation type="submission" date="2014-02" db="EMBL/GenBank/DDBJ databases">
        <title>Expanding our view of genomic diversity in Candidatus Accumulibacter clades.</title>
        <authorList>
            <person name="Skennerton C.T."/>
            <person name="Barr J.J."/>
            <person name="Slater F.R."/>
            <person name="Bond P.L."/>
            <person name="Tyson G.W."/>
        </authorList>
    </citation>
    <scope>NUCLEOTIDE SEQUENCE [LARGE SCALE GENOMIC DNA]</scope>
    <source>
        <strain evidence="6">BA-92</strain>
    </source>
</reference>
<dbReference type="GO" id="GO:0005886">
    <property type="term" value="C:plasma membrane"/>
    <property type="evidence" value="ECO:0007669"/>
    <property type="project" value="TreeGrafter"/>
</dbReference>
<evidence type="ECO:0000313" key="6">
    <source>
        <dbReference type="Proteomes" id="UP000021816"/>
    </source>
</evidence>